<protein>
    <recommendedName>
        <fullName evidence="1">Thiamine-monophosphate kinase</fullName>
        <shortName evidence="1">TMP kinase</shortName>
        <shortName evidence="1">Thiamine-phosphate kinase</shortName>
        <ecNumber evidence="1">2.7.4.16</ecNumber>
    </recommendedName>
</protein>
<dbReference type="AlphaFoldDB" id="E3GVZ1"/>
<keyword evidence="1" id="KW-0460">Magnesium</keyword>
<evidence type="ECO:0000313" key="4">
    <source>
        <dbReference type="EMBL" id="ADP77756.1"/>
    </source>
</evidence>
<dbReference type="SUPFAM" id="SSF55326">
    <property type="entry name" value="PurM N-terminal domain-like"/>
    <property type="match status" value="1"/>
</dbReference>
<dbReference type="InterPro" id="IPR010918">
    <property type="entry name" value="PurM-like_C_dom"/>
</dbReference>
<dbReference type="HOGENOM" id="CLU_046964_2_0_2"/>
<evidence type="ECO:0000313" key="5">
    <source>
        <dbReference type="Proteomes" id="UP000002315"/>
    </source>
</evidence>
<feature type="binding site" evidence="1">
    <location>
        <position position="123"/>
    </location>
    <ligand>
        <name>Mg(2+)</name>
        <dbReference type="ChEBI" id="CHEBI:18420"/>
        <label>1</label>
    </ligand>
</feature>
<feature type="binding site" evidence="1">
    <location>
        <position position="276"/>
    </location>
    <ligand>
        <name>substrate</name>
    </ligand>
</feature>
<keyword evidence="1 4" id="KW-0808">Transferase</keyword>
<dbReference type="PANTHER" id="PTHR30270:SF3">
    <property type="entry name" value="THIAMINE-MONOPHOSPHATE KINASE"/>
    <property type="match status" value="1"/>
</dbReference>
<dbReference type="SUPFAM" id="SSF56042">
    <property type="entry name" value="PurM C-terminal domain-like"/>
    <property type="match status" value="1"/>
</dbReference>
<gene>
    <name evidence="1" type="primary">thiL</name>
    <name evidence="4" type="ordered locus">Mfer_0960</name>
</gene>
<feature type="binding site" evidence="1">
    <location>
        <position position="47"/>
    </location>
    <ligand>
        <name>Mg(2+)</name>
        <dbReference type="ChEBI" id="CHEBI:18420"/>
        <label>2</label>
    </ligand>
</feature>
<evidence type="ECO:0000259" key="3">
    <source>
        <dbReference type="Pfam" id="PF02769"/>
    </source>
</evidence>
<feature type="binding site" evidence="1">
    <location>
        <position position="327"/>
    </location>
    <ligand>
        <name>substrate</name>
    </ligand>
</feature>
<keyword evidence="1 4" id="KW-0418">Kinase</keyword>
<dbReference type="Pfam" id="PF02769">
    <property type="entry name" value="AIRS_C"/>
    <property type="match status" value="1"/>
</dbReference>
<feature type="binding site" evidence="1">
    <location>
        <position position="45"/>
    </location>
    <ligand>
        <name>Mg(2+)</name>
        <dbReference type="ChEBI" id="CHEBI:18420"/>
        <label>4</label>
    </ligand>
</feature>
<feature type="binding site" evidence="1">
    <location>
        <position position="75"/>
    </location>
    <ligand>
        <name>Mg(2+)</name>
        <dbReference type="ChEBI" id="CHEBI:18420"/>
        <label>3</label>
    </ligand>
</feature>
<comment type="function">
    <text evidence="1">Catalyzes the ATP-dependent phosphorylation of thiamine-monophosphate (TMP) to form thiamine-pyrophosphate (TPP), the active form of vitamin B1.</text>
</comment>
<dbReference type="GO" id="GO:0009228">
    <property type="term" value="P:thiamine biosynthetic process"/>
    <property type="evidence" value="ECO:0007669"/>
    <property type="project" value="UniProtKB-KW"/>
</dbReference>
<feature type="binding site" evidence="1">
    <location>
        <position position="75"/>
    </location>
    <ligand>
        <name>Mg(2+)</name>
        <dbReference type="ChEBI" id="CHEBI:18420"/>
        <label>4</label>
    </ligand>
</feature>
<feature type="binding site" evidence="1">
    <location>
        <position position="148"/>
    </location>
    <ligand>
        <name>ATP</name>
        <dbReference type="ChEBI" id="CHEBI:30616"/>
    </ligand>
</feature>
<feature type="binding site" evidence="1">
    <location>
        <position position="31"/>
    </location>
    <ligand>
        <name>Mg(2+)</name>
        <dbReference type="ChEBI" id="CHEBI:18420"/>
        <label>4</label>
    </ligand>
</feature>
<dbReference type="Gene3D" id="3.90.650.10">
    <property type="entry name" value="PurM-like C-terminal domain"/>
    <property type="match status" value="1"/>
</dbReference>
<feature type="binding site" evidence="1">
    <location>
        <position position="225"/>
    </location>
    <ligand>
        <name>Mg(2+)</name>
        <dbReference type="ChEBI" id="CHEBI:18420"/>
        <label>5</label>
    </ligand>
</feature>
<comment type="caution">
    <text evidence="1">Lacks conserved residue(s) required for the propagation of feature annotation.</text>
</comment>
<feature type="binding site" evidence="1">
    <location>
        <position position="75"/>
    </location>
    <ligand>
        <name>Mg(2+)</name>
        <dbReference type="ChEBI" id="CHEBI:18420"/>
        <label>2</label>
    </ligand>
</feature>
<dbReference type="InterPro" id="IPR016188">
    <property type="entry name" value="PurM-like_N"/>
</dbReference>
<dbReference type="HAMAP" id="MF_02128">
    <property type="entry name" value="TMP_kinase"/>
    <property type="match status" value="1"/>
</dbReference>
<dbReference type="PANTHER" id="PTHR30270">
    <property type="entry name" value="THIAMINE-MONOPHOSPHATE KINASE"/>
    <property type="match status" value="1"/>
</dbReference>
<feature type="binding site" evidence="1">
    <location>
        <position position="31"/>
    </location>
    <ligand>
        <name>Mg(2+)</name>
        <dbReference type="ChEBI" id="CHEBI:18420"/>
        <label>3</label>
    </ligand>
</feature>
<dbReference type="EMBL" id="CP002278">
    <property type="protein sequence ID" value="ADP77756.1"/>
    <property type="molecule type" value="Genomic_DNA"/>
</dbReference>
<dbReference type="CDD" id="cd02194">
    <property type="entry name" value="ThiL"/>
    <property type="match status" value="1"/>
</dbReference>
<dbReference type="InterPro" id="IPR036676">
    <property type="entry name" value="PurM-like_C_sf"/>
</dbReference>
<dbReference type="KEGG" id="mfv:Mfer_0960"/>
<accession>E3GVZ1</accession>
<comment type="catalytic activity">
    <reaction evidence="1">
        <text>thiamine phosphate + ATP = thiamine diphosphate + ADP</text>
        <dbReference type="Rhea" id="RHEA:15913"/>
        <dbReference type="ChEBI" id="CHEBI:30616"/>
        <dbReference type="ChEBI" id="CHEBI:37575"/>
        <dbReference type="ChEBI" id="CHEBI:58937"/>
        <dbReference type="ChEBI" id="CHEBI:456216"/>
        <dbReference type="EC" id="2.7.4.16"/>
    </reaction>
</comment>
<dbReference type="PIRSF" id="PIRSF005303">
    <property type="entry name" value="Thiam_monoph_kin"/>
    <property type="match status" value="1"/>
</dbReference>
<dbReference type="EC" id="2.7.4.16" evidence="1"/>
<dbReference type="InterPro" id="IPR036921">
    <property type="entry name" value="PurM-like_N_sf"/>
</dbReference>
<feature type="domain" description="PurM-like N-terminal" evidence="2">
    <location>
        <begin position="29"/>
        <end position="140"/>
    </location>
</feature>
<name>E3GVZ1_METFV</name>
<dbReference type="GO" id="GO:0005524">
    <property type="term" value="F:ATP binding"/>
    <property type="evidence" value="ECO:0007669"/>
    <property type="project" value="UniProtKB-UniRule"/>
</dbReference>
<feature type="binding site" evidence="1">
    <location>
        <position position="46"/>
    </location>
    <ligand>
        <name>Mg(2+)</name>
        <dbReference type="ChEBI" id="CHEBI:18420"/>
        <label>1</label>
    </ligand>
</feature>
<keyword evidence="1" id="KW-0547">Nucleotide-binding</keyword>
<organism evidence="4 5">
    <name type="scientific">Methanothermus fervidus (strain ATCC 43054 / DSM 2088 / JCM 10308 / V24 S)</name>
    <dbReference type="NCBI Taxonomy" id="523846"/>
    <lineage>
        <taxon>Archaea</taxon>
        <taxon>Methanobacteriati</taxon>
        <taxon>Methanobacteriota</taxon>
        <taxon>Methanomada group</taxon>
        <taxon>Methanobacteria</taxon>
        <taxon>Methanobacteriales</taxon>
        <taxon>Methanothermaceae</taxon>
        <taxon>Methanothermus</taxon>
    </lineage>
</organism>
<sequence>MKIKDLGEKNIINRILNKIKKISKDQILGDDASLIDAIDSYLAITTDLLLEDKHFPPGMTFYQKGWKTVTANISDLAAMGAYPLGFLVSIGMPADLDLKNFDDLVDGIINACKYYGTSLIGGDVNESSKLVLSGVAIGKVDKDKVLLKTGAEKGDLITVTGPLGISAAGTEILLSNKPLSFFNNKFGRKTISKIVRHALMPLARLKEGIILSKSGLVKAATDITDGLASELQEILKMNDGIGIKIYESQIPIPDYVIDVAKFLKRDPIDFALHYGEDFELLVIIKKNGLKKLSKLLNIYVIGEITDTGRMEIVRKNGKIDELLPRGYEHF</sequence>
<dbReference type="GO" id="GO:0000287">
    <property type="term" value="F:magnesium ion binding"/>
    <property type="evidence" value="ECO:0007669"/>
    <property type="project" value="UniProtKB-UniRule"/>
</dbReference>
<reference evidence="4 5" key="1">
    <citation type="journal article" date="2010" name="Stand. Genomic Sci.">
        <title>Complete genome sequence of Methanothermus fervidus type strain (V24S).</title>
        <authorList>
            <person name="Anderson I."/>
            <person name="Djao O.D."/>
            <person name="Misra M."/>
            <person name="Chertkov O."/>
            <person name="Nolan M."/>
            <person name="Lucas S."/>
            <person name="Lapidus A."/>
            <person name="Del Rio T.G."/>
            <person name="Tice H."/>
            <person name="Cheng J.F."/>
            <person name="Tapia R."/>
            <person name="Han C."/>
            <person name="Goodwin L."/>
            <person name="Pitluck S."/>
            <person name="Liolios K."/>
            <person name="Ivanova N."/>
            <person name="Mavromatis K."/>
            <person name="Mikhailova N."/>
            <person name="Pati A."/>
            <person name="Brambilla E."/>
            <person name="Chen A."/>
            <person name="Palaniappan K."/>
            <person name="Land M."/>
            <person name="Hauser L."/>
            <person name="Chang Y.J."/>
            <person name="Jeffries C.D."/>
            <person name="Sikorski J."/>
            <person name="Spring S."/>
            <person name="Rohde M."/>
            <person name="Eichinger K."/>
            <person name="Huber H."/>
            <person name="Wirth R."/>
            <person name="Goker M."/>
            <person name="Detter J.C."/>
            <person name="Woyke T."/>
            <person name="Bristow J."/>
            <person name="Eisen J.A."/>
            <person name="Markowitz V."/>
            <person name="Hugenholtz P."/>
            <person name="Klenk H.P."/>
            <person name="Kyrpides N.C."/>
        </authorList>
    </citation>
    <scope>NUCLEOTIDE SEQUENCE [LARGE SCALE GENOMIC DNA]</scope>
    <source>
        <strain evidence="5">ATCC 43054 / DSM 2088 / JCM 10308 / V24 S</strain>
    </source>
</reference>
<dbReference type="GO" id="GO:0009030">
    <property type="term" value="F:thiamine-phosphate kinase activity"/>
    <property type="evidence" value="ECO:0007669"/>
    <property type="project" value="UniProtKB-UniRule"/>
</dbReference>
<feature type="binding site" evidence="1">
    <location>
        <position position="224"/>
    </location>
    <ligand>
        <name>ATP</name>
        <dbReference type="ChEBI" id="CHEBI:30616"/>
    </ligand>
</feature>
<dbReference type="UniPathway" id="UPA00060">
    <property type="reaction ID" value="UER00142"/>
</dbReference>
<dbReference type="STRING" id="523846.Mfer_0960"/>
<keyword evidence="1" id="KW-0479">Metal-binding</keyword>
<feature type="binding site" evidence="1">
    <location>
        <position position="47"/>
    </location>
    <ligand>
        <name>Mg(2+)</name>
        <dbReference type="ChEBI" id="CHEBI:18420"/>
        <label>1</label>
    </ligand>
</feature>
<comment type="miscellaneous">
    <text evidence="1">Reaction mechanism of ThiL seems to utilize a direct, inline transfer of the gamma-phosphate of ATP to TMP rather than a phosphorylated enzyme intermediate.</text>
</comment>
<feature type="binding site" evidence="1">
    <location>
        <position position="54"/>
    </location>
    <ligand>
        <name>substrate</name>
    </ligand>
</feature>
<comment type="pathway">
    <text evidence="1">Cofactor biosynthesis; thiamine diphosphate biosynthesis; thiamine diphosphate from thiamine phosphate: step 1/1.</text>
</comment>
<feature type="domain" description="PurM-like C-terminal" evidence="3">
    <location>
        <begin position="153"/>
        <end position="313"/>
    </location>
</feature>
<dbReference type="GO" id="GO:0009229">
    <property type="term" value="P:thiamine diphosphate biosynthetic process"/>
    <property type="evidence" value="ECO:0007669"/>
    <property type="project" value="UniProtKB-UniRule"/>
</dbReference>
<feature type="binding site" evidence="1">
    <location>
        <position position="222"/>
    </location>
    <ligand>
        <name>Mg(2+)</name>
        <dbReference type="ChEBI" id="CHEBI:18420"/>
        <label>3</label>
    </ligand>
</feature>
<dbReference type="Gene3D" id="3.30.1330.10">
    <property type="entry name" value="PurM-like, N-terminal domain"/>
    <property type="match status" value="1"/>
</dbReference>
<evidence type="ECO:0000259" key="2">
    <source>
        <dbReference type="Pfam" id="PF00586"/>
    </source>
</evidence>
<keyword evidence="1" id="KW-0067">ATP-binding</keyword>
<dbReference type="Proteomes" id="UP000002315">
    <property type="component" value="Chromosome"/>
</dbReference>
<feature type="binding site" evidence="1">
    <location>
        <begin position="122"/>
        <end position="123"/>
    </location>
    <ligand>
        <name>ATP</name>
        <dbReference type="ChEBI" id="CHEBI:30616"/>
    </ligand>
</feature>
<comment type="similarity">
    <text evidence="1">Belongs to the thiamine-monophosphate kinase family.</text>
</comment>
<evidence type="ECO:0000256" key="1">
    <source>
        <dbReference type="HAMAP-Rule" id="MF_02128"/>
    </source>
</evidence>
<keyword evidence="1" id="KW-0784">Thiamine biosynthesis</keyword>
<proteinExistence type="inferred from homology"/>
<dbReference type="Pfam" id="PF00586">
    <property type="entry name" value="AIRS"/>
    <property type="match status" value="1"/>
</dbReference>
<keyword evidence="5" id="KW-1185">Reference proteome</keyword>
<dbReference type="InterPro" id="IPR006283">
    <property type="entry name" value="ThiL-like"/>
</dbReference>
<dbReference type="NCBIfam" id="TIGR01379">
    <property type="entry name" value="thiL"/>
    <property type="match status" value="1"/>
</dbReference>